<dbReference type="AlphaFoldDB" id="A0A5K3FMZ8"/>
<reference evidence="1" key="1">
    <citation type="submission" date="2019-11" db="UniProtKB">
        <authorList>
            <consortium name="WormBaseParasite"/>
        </authorList>
    </citation>
    <scope>IDENTIFICATION</scope>
</reference>
<dbReference type="WBParaSite" id="MCU_009114-RA">
    <property type="protein sequence ID" value="MCU_009114-RA"/>
    <property type="gene ID" value="MCU_009114"/>
</dbReference>
<name>A0A5K3FMZ8_MESCO</name>
<protein>
    <submittedName>
        <fullName evidence="1">Uncharacterized protein</fullName>
    </submittedName>
</protein>
<organism evidence="1">
    <name type="scientific">Mesocestoides corti</name>
    <name type="common">Flatworm</name>
    <dbReference type="NCBI Taxonomy" id="53468"/>
    <lineage>
        <taxon>Eukaryota</taxon>
        <taxon>Metazoa</taxon>
        <taxon>Spiralia</taxon>
        <taxon>Lophotrochozoa</taxon>
        <taxon>Platyhelminthes</taxon>
        <taxon>Cestoda</taxon>
        <taxon>Eucestoda</taxon>
        <taxon>Cyclophyllidea</taxon>
        <taxon>Mesocestoididae</taxon>
        <taxon>Mesocestoides</taxon>
    </lineage>
</organism>
<accession>A0A5K3FMZ8</accession>
<proteinExistence type="predicted"/>
<evidence type="ECO:0000313" key="1">
    <source>
        <dbReference type="WBParaSite" id="MCU_009114-RA"/>
    </source>
</evidence>
<sequence length="66" mass="7497">MPLERRETQDWLRLVSNMSAPTDVATMGALDKYSIFRHGVATAGIWQCGKPLAKYVDLSFQNFIHL</sequence>